<name>A0AAE3W9X7_9RHOB</name>
<gene>
    <name evidence="2" type="ORF">NO357_01615</name>
</gene>
<organism evidence="2 3">
    <name type="scientific">Marimonas arenosa</name>
    <dbReference type="NCBI Taxonomy" id="1795305"/>
    <lineage>
        <taxon>Bacteria</taxon>
        <taxon>Pseudomonadati</taxon>
        <taxon>Pseudomonadota</taxon>
        <taxon>Alphaproteobacteria</taxon>
        <taxon>Rhodobacterales</taxon>
        <taxon>Paracoccaceae</taxon>
        <taxon>Marimonas</taxon>
    </lineage>
</organism>
<evidence type="ECO:0000256" key="1">
    <source>
        <dbReference type="SAM" id="SignalP"/>
    </source>
</evidence>
<proteinExistence type="predicted"/>
<evidence type="ECO:0000313" key="3">
    <source>
        <dbReference type="Proteomes" id="UP001226762"/>
    </source>
</evidence>
<dbReference type="RefSeq" id="WP_306733862.1">
    <property type="nucleotide sequence ID" value="NZ_JANHAX010000001.1"/>
</dbReference>
<keyword evidence="1" id="KW-0732">Signal</keyword>
<dbReference type="AlphaFoldDB" id="A0AAE3W9X7"/>
<protein>
    <submittedName>
        <fullName evidence="2">Uncharacterized protein</fullName>
    </submittedName>
</protein>
<reference evidence="2" key="2">
    <citation type="submission" date="2023-02" db="EMBL/GenBank/DDBJ databases">
        <title>'Rhodoalgimonas zhirmunskyi' gen. nov., isolated from a red alga.</title>
        <authorList>
            <person name="Nedashkovskaya O.I."/>
            <person name="Otstavnykh N.Y."/>
            <person name="Bystritskaya E.P."/>
            <person name="Balabanova L.A."/>
            <person name="Isaeva M.P."/>
        </authorList>
    </citation>
    <scope>NUCLEOTIDE SEQUENCE</scope>
    <source>
        <strain evidence="2">KCTC 52189</strain>
    </source>
</reference>
<accession>A0AAE3W9X7</accession>
<comment type="caution">
    <text evidence="2">The sequence shown here is derived from an EMBL/GenBank/DDBJ whole genome shotgun (WGS) entry which is preliminary data.</text>
</comment>
<keyword evidence="3" id="KW-1185">Reference proteome</keyword>
<feature type="chain" id="PRO_5042018053" evidence="1">
    <location>
        <begin position="26"/>
        <end position="118"/>
    </location>
</feature>
<dbReference type="EMBL" id="JANHAX010000001">
    <property type="protein sequence ID" value="MDQ2088598.1"/>
    <property type="molecule type" value="Genomic_DNA"/>
</dbReference>
<reference evidence="2" key="1">
    <citation type="submission" date="2022-07" db="EMBL/GenBank/DDBJ databases">
        <authorList>
            <person name="Otstavnykh N."/>
            <person name="Isaeva M."/>
            <person name="Bystritskaya E."/>
        </authorList>
    </citation>
    <scope>NUCLEOTIDE SEQUENCE</scope>
    <source>
        <strain evidence="2">KCTC 52189</strain>
    </source>
</reference>
<sequence length="118" mass="12220">MFRGKGGLKPIPLMVLALGAGPATAFPCAFSTECYEADACTGTSFAIEVDIDGKGISTDYGDLTVVAVKETGRLTTLFATGQGAEYLLSLTPQAARFTTHSNEGPLAITYLGTCEGAF</sequence>
<feature type="signal peptide" evidence="1">
    <location>
        <begin position="1"/>
        <end position="25"/>
    </location>
</feature>
<evidence type="ECO:0000313" key="2">
    <source>
        <dbReference type="EMBL" id="MDQ2088598.1"/>
    </source>
</evidence>
<dbReference type="Proteomes" id="UP001226762">
    <property type="component" value="Unassembled WGS sequence"/>
</dbReference>